<comment type="caution">
    <text evidence="3">The sequence shown here is derived from an EMBL/GenBank/DDBJ whole genome shotgun (WGS) entry which is preliminary data.</text>
</comment>
<dbReference type="Proteomes" id="UP001595607">
    <property type="component" value="Unassembled WGS sequence"/>
</dbReference>
<proteinExistence type="predicted"/>
<dbReference type="SUPFAM" id="SSF51261">
    <property type="entry name" value="Duplicated hybrid motif"/>
    <property type="match status" value="1"/>
</dbReference>
<feature type="chain" id="PRO_5047341958" evidence="1">
    <location>
        <begin position="20"/>
        <end position="312"/>
    </location>
</feature>
<keyword evidence="1" id="KW-0732">Signal</keyword>
<feature type="domain" description="M23ase beta-sheet core" evidence="2">
    <location>
        <begin position="201"/>
        <end position="304"/>
    </location>
</feature>
<protein>
    <submittedName>
        <fullName evidence="3">M23 family metallopeptidase</fullName>
        <ecNumber evidence="3">3.4.24.-</ecNumber>
    </submittedName>
</protein>
<dbReference type="GO" id="GO:0016787">
    <property type="term" value="F:hydrolase activity"/>
    <property type="evidence" value="ECO:0007669"/>
    <property type="project" value="UniProtKB-KW"/>
</dbReference>
<dbReference type="Gene3D" id="2.70.70.10">
    <property type="entry name" value="Glucose Permease (Domain IIA)"/>
    <property type="match status" value="1"/>
</dbReference>
<dbReference type="InterPro" id="IPR050570">
    <property type="entry name" value="Cell_wall_metabolism_enzyme"/>
</dbReference>
<dbReference type="CDD" id="cd12797">
    <property type="entry name" value="M23_peptidase"/>
    <property type="match status" value="1"/>
</dbReference>
<dbReference type="Pfam" id="PF01551">
    <property type="entry name" value="Peptidase_M23"/>
    <property type="match status" value="1"/>
</dbReference>
<keyword evidence="4" id="KW-1185">Reference proteome</keyword>
<keyword evidence="3" id="KW-0378">Hydrolase</keyword>
<dbReference type="InterPro" id="IPR011055">
    <property type="entry name" value="Dup_hybrid_motif"/>
</dbReference>
<evidence type="ECO:0000313" key="4">
    <source>
        <dbReference type="Proteomes" id="UP001595607"/>
    </source>
</evidence>
<gene>
    <name evidence="3" type="ORF">ACFONP_10060</name>
</gene>
<dbReference type="PANTHER" id="PTHR21666:SF285">
    <property type="entry name" value="M23 FAMILY METALLOPEPTIDASE"/>
    <property type="match status" value="1"/>
</dbReference>
<accession>A0ABV7MEA7</accession>
<dbReference type="RefSeq" id="WP_189575260.1">
    <property type="nucleotide sequence ID" value="NZ_BMXU01000002.1"/>
</dbReference>
<dbReference type="EMBL" id="JBHRVA010000003">
    <property type="protein sequence ID" value="MFC3303075.1"/>
    <property type="molecule type" value="Genomic_DNA"/>
</dbReference>
<evidence type="ECO:0000313" key="3">
    <source>
        <dbReference type="EMBL" id="MFC3303075.1"/>
    </source>
</evidence>
<organism evidence="3 4">
    <name type="scientific">Parvularcula lutaonensis</name>
    <dbReference type="NCBI Taxonomy" id="491923"/>
    <lineage>
        <taxon>Bacteria</taxon>
        <taxon>Pseudomonadati</taxon>
        <taxon>Pseudomonadota</taxon>
        <taxon>Alphaproteobacteria</taxon>
        <taxon>Parvularculales</taxon>
        <taxon>Parvularculaceae</taxon>
        <taxon>Parvularcula</taxon>
    </lineage>
</organism>
<dbReference type="PANTHER" id="PTHR21666">
    <property type="entry name" value="PEPTIDASE-RELATED"/>
    <property type="match status" value="1"/>
</dbReference>
<feature type="signal peptide" evidence="1">
    <location>
        <begin position="1"/>
        <end position="19"/>
    </location>
</feature>
<name>A0ABV7MEA7_9PROT</name>
<dbReference type="InterPro" id="IPR016047">
    <property type="entry name" value="M23ase_b-sheet_dom"/>
</dbReference>
<sequence>MTTRIPLICAALFVSVSCAATQPPPSMNPARIIAEPDLPEPVEEEALPATAQQRTYMYKGEPAQAALTFWKTEPGADVFLDGKLVPIDREGHFALGFDRDRTEDAELRVIYPDGTSLVQTLTIADREFPISRIDGLPPSKVNTFTEEQLAKIAEDRELKNAARAERAATSYWRAGFDWPVKGRISTRMGAQRILNGDPARPHSGTDVAAPPGTTPMEFQGTDVRAPSTGRVTLAEDDMYFEGGLVFIDHGQEIESVLMHLSRVDVKPGQIVTKGEVIGAVGMTGRATGPHLHWTLNWRGTPMDPQLLVPPME</sequence>
<dbReference type="PROSITE" id="PS51257">
    <property type="entry name" value="PROKAR_LIPOPROTEIN"/>
    <property type="match status" value="1"/>
</dbReference>
<evidence type="ECO:0000256" key="1">
    <source>
        <dbReference type="SAM" id="SignalP"/>
    </source>
</evidence>
<evidence type="ECO:0000259" key="2">
    <source>
        <dbReference type="Pfam" id="PF01551"/>
    </source>
</evidence>
<dbReference type="EC" id="3.4.24.-" evidence="3"/>
<reference evidence="4" key="1">
    <citation type="journal article" date="2019" name="Int. J. Syst. Evol. Microbiol.">
        <title>The Global Catalogue of Microorganisms (GCM) 10K type strain sequencing project: providing services to taxonomists for standard genome sequencing and annotation.</title>
        <authorList>
            <consortium name="The Broad Institute Genomics Platform"/>
            <consortium name="The Broad Institute Genome Sequencing Center for Infectious Disease"/>
            <person name="Wu L."/>
            <person name="Ma J."/>
        </authorList>
    </citation>
    <scope>NUCLEOTIDE SEQUENCE [LARGE SCALE GENOMIC DNA]</scope>
    <source>
        <strain evidence="4">KCTC 22245</strain>
    </source>
</reference>